<dbReference type="FunFam" id="3.10.250.10:FF:000006">
    <property type="entry name" value="neurotrypsin isoform X2"/>
    <property type="match status" value="3"/>
</dbReference>
<feature type="domain" description="SRCR" evidence="8">
    <location>
        <begin position="27"/>
        <end position="127"/>
    </location>
</feature>
<evidence type="ECO:0000256" key="3">
    <source>
        <dbReference type="ARBA" id="ARBA00022729"/>
    </source>
</evidence>
<keyword evidence="6" id="KW-0325">Glycoprotein</keyword>
<dbReference type="PROSITE" id="PS50287">
    <property type="entry name" value="SRCR_2"/>
    <property type="match status" value="3"/>
</dbReference>
<reference evidence="9" key="1">
    <citation type="submission" date="2023-09" db="UniProtKB">
        <authorList>
            <consortium name="Ensembl"/>
        </authorList>
    </citation>
    <scope>IDENTIFICATION</scope>
</reference>
<organism evidence="9">
    <name type="scientific">Stegastes partitus</name>
    <name type="common">bicolor damselfish</name>
    <dbReference type="NCBI Taxonomy" id="144197"/>
    <lineage>
        <taxon>Eukaryota</taxon>
        <taxon>Metazoa</taxon>
        <taxon>Chordata</taxon>
        <taxon>Craniata</taxon>
        <taxon>Vertebrata</taxon>
        <taxon>Euteleostomi</taxon>
        <taxon>Actinopterygii</taxon>
        <taxon>Neopterygii</taxon>
        <taxon>Teleostei</taxon>
        <taxon>Neoteleostei</taxon>
        <taxon>Acanthomorphata</taxon>
        <taxon>Ovalentaria</taxon>
        <taxon>Pomacentridae</taxon>
        <taxon>Stegastes</taxon>
    </lineage>
</organism>
<dbReference type="PRINTS" id="PR00258">
    <property type="entry name" value="SPERACTRCPTR"/>
</dbReference>
<accession>A0A3B5BFB1</accession>
<dbReference type="AlphaFoldDB" id="A0A3B5BFB1"/>
<dbReference type="SMART" id="SM00202">
    <property type="entry name" value="SR"/>
    <property type="match status" value="3"/>
</dbReference>
<dbReference type="Gene3D" id="3.10.250.10">
    <property type="entry name" value="SRCR-like domain"/>
    <property type="match status" value="3"/>
</dbReference>
<dbReference type="GO" id="GO:0004252">
    <property type="term" value="F:serine-type endopeptidase activity"/>
    <property type="evidence" value="ECO:0007669"/>
    <property type="project" value="TreeGrafter"/>
</dbReference>
<protein>
    <recommendedName>
        <fullName evidence="8">SRCR domain-containing protein</fullName>
    </recommendedName>
</protein>
<name>A0A3B5BFB1_9TELE</name>
<evidence type="ECO:0000259" key="8">
    <source>
        <dbReference type="PROSITE" id="PS50287"/>
    </source>
</evidence>
<dbReference type="SUPFAM" id="SSF56487">
    <property type="entry name" value="SRCR-like"/>
    <property type="match status" value="3"/>
</dbReference>
<proteinExistence type="predicted"/>
<feature type="disulfide bond" evidence="7">
    <location>
        <begin position="65"/>
        <end position="126"/>
    </location>
</feature>
<dbReference type="Pfam" id="PF00530">
    <property type="entry name" value="SRCR"/>
    <property type="match status" value="3"/>
</dbReference>
<feature type="disulfide bond" evidence="7">
    <location>
        <begin position="161"/>
        <end position="225"/>
    </location>
</feature>
<dbReference type="PANTHER" id="PTHR48071">
    <property type="entry name" value="SRCR DOMAIN-CONTAINING PROTEIN"/>
    <property type="match status" value="1"/>
</dbReference>
<dbReference type="InterPro" id="IPR036772">
    <property type="entry name" value="SRCR-like_dom_sf"/>
</dbReference>
<feature type="disulfide bond" evidence="7">
    <location>
        <begin position="308"/>
        <end position="318"/>
    </location>
</feature>
<keyword evidence="4" id="KW-0677">Repeat</keyword>
<feature type="disulfide bond" evidence="7">
    <location>
        <begin position="264"/>
        <end position="328"/>
    </location>
</feature>
<evidence type="ECO:0000256" key="2">
    <source>
        <dbReference type="ARBA" id="ARBA00022525"/>
    </source>
</evidence>
<dbReference type="GO" id="GO:0031638">
    <property type="term" value="P:zymogen activation"/>
    <property type="evidence" value="ECO:0007669"/>
    <property type="project" value="TreeGrafter"/>
</dbReference>
<feature type="domain" description="SRCR" evidence="8">
    <location>
        <begin position="239"/>
        <end position="339"/>
    </location>
</feature>
<feature type="disulfide bond" evidence="7">
    <location>
        <begin position="205"/>
        <end position="215"/>
    </location>
</feature>
<dbReference type="InterPro" id="IPR001190">
    <property type="entry name" value="SRCR"/>
</dbReference>
<feature type="disulfide bond" evidence="7">
    <location>
        <begin position="96"/>
        <end position="106"/>
    </location>
</feature>
<evidence type="ECO:0000313" key="9">
    <source>
        <dbReference type="Ensembl" id="ENSSPAP00000029104.1"/>
    </source>
</evidence>
<dbReference type="GO" id="GO:0005615">
    <property type="term" value="C:extracellular space"/>
    <property type="evidence" value="ECO:0007669"/>
    <property type="project" value="TreeGrafter"/>
</dbReference>
<feature type="disulfide bond" evidence="7">
    <location>
        <begin position="174"/>
        <end position="235"/>
    </location>
</feature>
<dbReference type="STRING" id="144197.ENSSPAP00000029104"/>
<evidence type="ECO:0000256" key="6">
    <source>
        <dbReference type="ARBA" id="ARBA00023180"/>
    </source>
</evidence>
<keyword evidence="5 7" id="KW-1015">Disulfide bond</keyword>
<dbReference type="PANTHER" id="PTHR48071:SF15">
    <property type="entry name" value="SRCR DOMAIN-CONTAINING PROTEIN"/>
    <property type="match status" value="1"/>
</dbReference>
<keyword evidence="3" id="KW-0732">Signal</keyword>
<keyword evidence="2" id="KW-0964">Secreted</keyword>
<evidence type="ECO:0000256" key="4">
    <source>
        <dbReference type="ARBA" id="ARBA00022737"/>
    </source>
</evidence>
<feature type="domain" description="SRCR" evidence="8">
    <location>
        <begin position="136"/>
        <end position="236"/>
    </location>
</feature>
<comment type="subcellular location">
    <subcellularLocation>
        <location evidence="1">Secreted</location>
    </subcellularLocation>
</comment>
<dbReference type="GeneTree" id="ENSGT00950000183145"/>
<sequence>MSVQKPVLLFELLSQTIPGPTSPSSTVRLVNATSHCSGRVEIFHNGLWGTVCDDMWGLNNAQVVCQQLSCGGAVQALGKAYFGQGSGPIWLDNVQCSGNELSITDCVHGEFGFHDCGHGEDAGVICDGKCIFLSTVRLVNATSRCSGRVEIFHNGLWGTVCDDMWGLNNAQVVCQQLSCGGAMKAIGGAYFGQGSGPIWLDSVRCSGNELSITDCAHQGFGSHDCGHWEDAGVVCEGKLRLVNSTSRCSGRVEIFHNGQWGTVCADIWEFTHAQVVCRQLGCGRAVKAPGGAYFGQGSGPVWLGNDQCSGNESSIIDCVYRLFGFQTCGHWENAGVMLASAEQYSR</sequence>
<evidence type="ECO:0000256" key="5">
    <source>
        <dbReference type="ARBA" id="ARBA00023157"/>
    </source>
</evidence>
<dbReference type="GO" id="GO:0005886">
    <property type="term" value="C:plasma membrane"/>
    <property type="evidence" value="ECO:0007669"/>
    <property type="project" value="TreeGrafter"/>
</dbReference>
<comment type="caution">
    <text evidence="7">Lacks conserved residue(s) required for the propagation of feature annotation.</text>
</comment>
<dbReference type="Ensembl" id="ENSSPAT00000029572.1">
    <property type="protein sequence ID" value="ENSSPAP00000029104.1"/>
    <property type="gene ID" value="ENSSPAG00000021893.1"/>
</dbReference>
<evidence type="ECO:0000256" key="1">
    <source>
        <dbReference type="ARBA" id="ARBA00004613"/>
    </source>
</evidence>
<feature type="disulfide bond" evidence="7">
    <location>
        <begin position="52"/>
        <end position="116"/>
    </location>
</feature>
<evidence type="ECO:0000256" key="7">
    <source>
        <dbReference type="PROSITE-ProRule" id="PRU00196"/>
    </source>
</evidence>